<dbReference type="RefSeq" id="WP_072716844.1">
    <property type="nucleotide sequence ID" value="NZ_LN889759.1"/>
</dbReference>
<evidence type="ECO:0000313" key="2">
    <source>
        <dbReference type="Proteomes" id="UP000184315"/>
    </source>
</evidence>
<reference evidence="2" key="1">
    <citation type="submission" date="2015-10" db="EMBL/GenBank/DDBJ databases">
        <authorList>
            <person name="Regsiter A."/>
            <person name="william w."/>
        </authorList>
    </citation>
    <scope>NUCLEOTIDE SEQUENCE [LARGE SCALE GENOMIC DNA]</scope>
</reference>
<organism evidence="1 2">
    <name type="scientific">Planktothrix tepida PCC 9214</name>
    <dbReference type="NCBI Taxonomy" id="671072"/>
    <lineage>
        <taxon>Bacteria</taxon>
        <taxon>Bacillati</taxon>
        <taxon>Cyanobacteriota</taxon>
        <taxon>Cyanophyceae</taxon>
        <taxon>Oscillatoriophycideae</taxon>
        <taxon>Oscillatoriales</taxon>
        <taxon>Microcoleaceae</taxon>
        <taxon>Planktothrix</taxon>
    </lineage>
</organism>
<dbReference type="EMBL" id="CZDF01000133">
    <property type="protein sequence ID" value="CUR31874.1"/>
    <property type="molecule type" value="Genomic_DNA"/>
</dbReference>
<proteinExistence type="predicted"/>
<evidence type="ECO:0000313" key="1">
    <source>
        <dbReference type="EMBL" id="CUR31874.1"/>
    </source>
</evidence>
<protein>
    <submittedName>
        <fullName evidence="1">Uncharacterized protein</fullName>
    </submittedName>
</protein>
<accession>A0A1J1LIM9</accession>
<dbReference type="AlphaFoldDB" id="A0A1J1LIM9"/>
<dbReference type="Proteomes" id="UP000184315">
    <property type="component" value="Unassembled WGS sequence"/>
</dbReference>
<keyword evidence="2" id="KW-1185">Reference proteome</keyword>
<sequence>MKNLLIPLGTLWKAYKAHGEMAFRDAALLLGYSHVEIRNFLYKESLIKNGYFSIAETKSASLQLLFKNYPDNFIEAASHYGYSPIEIKRFLKSQQPVDLIEQNDKQNDQLQEQYAS</sequence>
<name>A0A1J1LIM9_9CYAN</name>
<gene>
    <name evidence="1" type="ORF">PL921430013</name>
</gene>